<dbReference type="PANTHER" id="PTHR37984:SF5">
    <property type="entry name" value="PROTEIN NYNRIN-LIKE"/>
    <property type="match status" value="1"/>
</dbReference>
<dbReference type="SUPFAM" id="SSF53098">
    <property type="entry name" value="Ribonuclease H-like"/>
    <property type="match status" value="1"/>
</dbReference>
<name>A0A812SDC0_9DINO</name>
<protein>
    <submittedName>
        <fullName evidence="2">TY5A protein</fullName>
    </submittedName>
</protein>
<dbReference type="AlphaFoldDB" id="A0A812SDC0"/>
<evidence type="ECO:0000313" key="3">
    <source>
        <dbReference type="Proteomes" id="UP000604046"/>
    </source>
</evidence>
<accession>A0A812SDC0</accession>
<keyword evidence="3" id="KW-1185">Reference proteome</keyword>
<evidence type="ECO:0000259" key="1">
    <source>
        <dbReference type="PROSITE" id="PS50994"/>
    </source>
</evidence>
<sequence>MHDAGSWIASEGGPAWACFALTAKKECLQGITKTELEALLDTVQKLHRKFGHPPNSLLLKNLRARGASDKLQAVAAEYKCDVCLENQIRSSTPAVTLHREDRLWCTLQIDGFYMCIGGEVFHYLLMVDEASGFCVIEEMLRHSDQEMRQMTTAQVCKVVELRWCQMFGFPERIKLDPEGAFRGLDLANYCASRDVELHFVPAEYHEGISEVERSIGTIRRNIETFMRAEQCHPTRAAAQMVAAHNSLARSSGWSPIQWAFGRDVTVTAHSREREGEVCARSAMADPTHSMHETLQLRTRAEKAFLEYRQKELLSRASNSKTRPAKQFLPGDLIFYQRFQVPQDSPANAVIDRPRMNIARFYGPARVLATETRVDHVDGVRRPGTIVWVVANGRLKKFHHSQVRHASETERLVAEGRKRDAPAVAEDEEMELIPVPQASSASTAHLASSSSDELDMARFMHDPKYFPESFVVLSEDRPHDCIFQVENFEDGNEDHLSTAFAVTLPAPSSDQEWKSIVKNPKKFIAKSVQKGVEISYAKLNSEQKVAMDSAKALEVDNWMKTMAVKAAKKFVPQKELLRMRWVLTFKSSSEADAVQGTPPSQDCVKAKARIVILGYSDPHLLDASSVSPAMSRLSTGAERLTTDSCVWRIRAWSNFLQGFKGAYEWSPWEYGAFKHCGVQIVQHPDFSVSIDHSSFCSELKQMTPIKETRKLHPEELSQVRAILGSIQWRVYQSAPQHAAKLNYLQSLVAVQDSSMVEQVNKLVREVFAARSLSCQVQALGADNPDDLCMIGWSDASLANRPDFSSTGGYLIALMSKKAIQDGMGRVNPVSWRSGKLRRVARSSLSAESQALADAEQELFYARSEWREMMGDDLGATKPEEVSKRMQGYLVVDAKAMFDTLSKGVLAASQKDKYTGLELLARSQHLEAQQTTLLWCDSDHQLADGLTKASKQDVLKRFLSSGMWRIRYDGAYVSAKKRRQMIHEEEEGNSTFLLDFVFRTH</sequence>
<dbReference type="InterPro" id="IPR012337">
    <property type="entry name" value="RNaseH-like_sf"/>
</dbReference>
<evidence type="ECO:0000313" key="2">
    <source>
        <dbReference type="EMBL" id="CAE7470636.1"/>
    </source>
</evidence>
<dbReference type="OrthoDB" id="447858at2759"/>
<dbReference type="Gene3D" id="3.30.420.10">
    <property type="entry name" value="Ribonuclease H-like superfamily/Ribonuclease H"/>
    <property type="match status" value="1"/>
</dbReference>
<feature type="domain" description="Integrase catalytic" evidence="1">
    <location>
        <begin position="89"/>
        <end position="263"/>
    </location>
</feature>
<dbReference type="PANTHER" id="PTHR37984">
    <property type="entry name" value="PROTEIN CBG26694"/>
    <property type="match status" value="1"/>
</dbReference>
<reference evidence="2" key="1">
    <citation type="submission" date="2021-02" db="EMBL/GenBank/DDBJ databases">
        <authorList>
            <person name="Dougan E. K."/>
            <person name="Rhodes N."/>
            <person name="Thang M."/>
            <person name="Chan C."/>
        </authorList>
    </citation>
    <scope>NUCLEOTIDE SEQUENCE</scope>
</reference>
<dbReference type="InterPro" id="IPR050951">
    <property type="entry name" value="Retrovirus_Pol_polyprotein"/>
</dbReference>
<dbReference type="GO" id="GO:0015074">
    <property type="term" value="P:DNA integration"/>
    <property type="evidence" value="ECO:0007669"/>
    <property type="project" value="InterPro"/>
</dbReference>
<proteinExistence type="predicted"/>
<dbReference type="CDD" id="cd09272">
    <property type="entry name" value="RNase_HI_RT_Ty1"/>
    <property type="match status" value="1"/>
</dbReference>
<dbReference type="Proteomes" id="UP000604046">
    <property type="component" value="Unassembled WGS sequence"/>
</dbReference>
<comment type="caution">
    <text evidence="2">The sequence shown here is derived from an EMBL/GenBank/DDBJ whole genome shotgun (WGS) entry which is preliminary data.</text>
</comment>
<organism evidence="2 3">
    <name type="scientific">Symbiodinium natans</name>
    <dbReference type="NCBI Taxonomy" id="878477"/>
    <lineage>
        <taxon>Eukaryota</taxon>
        <taxon>Sar</taxon>
        <taxon>Alveolata</taxon>
        <taxon>Dinophyceae</taxon>
        <taxon>Suessiales</taxon>
        <taxon>Symbiodiniaceae</taxon>
        <taxon>Symbiodinium</taxon>
    </lineage>
</organism>
<gene>
    <name evidence="2" type="primary">TY5A</name>
    <name evidence="2" type="ORF">SNAT2548_LOCUS26400</name>
</gene>
<dbReference type="GO" id="GO:0003676">
    <property type="term" value="F:nucleic acid binding"/>
    <property type="evidence" value="ECO:0007669"/>
    <property type="project" value="InterPro"/>
</dbReference>
<dbReference type="InterPro" id="IPR036397">
    <property type="entry name" value="RNaseH_sf"/>
</dbReference>
<dbReference type="EMBL" id="CAJNDS010002430">
    <property type="protein sequence ID" value="CAE7470636.1"/>
    <property type="molecule type" value="Genomic_DNA"/>
</dbReference>
<dbReference type="PROSITE" id="PS50994">
    <property type="entry name" value="INTEGRASE"/>
    <property type="match status" value="1"/>
</dbReference>
<dbReference type="InterPro" id="IPR001584">
    <property type="entry name" value="Integrase_cat-core"/>
</dbReference>